<dbReference type="PANTHER" id="PTHR30069">
    <property type="entry name" value="TONB-DEPENDENT OUTER MEMBRANE RECEPTOR"/>
    <property type="match status" value="1"/>
</dbReference>
<dbReference type="AlphaFoldDB" id="A0A1J5R0V2"/>
<evidence type="ECO:0000256" key="2">
    <source>
        <dbReference type="ARBA" id="ARBA00022448"/>
    </source>
</evidence>
<keyword evidence="6" id="KW-0998">Cell outer membrane</keyword>
<protein>
    <submittedName>
        <fullName evidence="9">Fe(3+) dicitrate transport protein FecA</fullName>
    </submittedName>
</protein>
<dbReference type="InterPro" id="IPR000531">
    <property type="entry name" value="Beta-barrel_TonB"/>
</dbReference>
<accession>A0A1J5R0V2</accession>
<name>A0A1J5R0V2_9ZZZZ</name>
<evidence type="ECO:0000256" key="5">
    <source>
        <dbReference type="ARBA" id="ARBA00023136"/>
    </source>
</evidence>
<dbReference type="EMBL" id="MLJW01000324">
    <property type="protein sequence ID" value="OIQ89582.1"/>
    <property type="molecule type" value="Genomic_DNA"/>
</dbReference>
<dbReference type="Gene3D" id="2.40.170.20">
    <property type="entry name" value="TonB-dependent receptor, beta-barrel domain"/>
    <property type="match status" value="1"/>
</dbReference>
<comment type="subcellular location">
    <subcellularLocation>
        <location evidence="1">Cell outer membrane</location>
        <topology evidence="1">Multi-pass membrane protein</topology>
    </subcellularLocation>
</comment>
<dbReference type="Gene3D" id="2.170.130.10">
    <property type="entry name" value="TonB-dependent receptor, plug domain"/>
    <property type="match status" value="1"/>
</dbReference>
<dbReference type="GO" id="GO:0044718">
    <property type="term" value="P:siderophore transmembrane transport"/>
    <property type="evidence" value="ECO:0007669"/>
    <property type="project" value="TreeGrafter"/>
</dbReference>
<feature type="domain" description="TonB-dependent receptor-like beta-barrel" evidence="7">
    <location>
        <begin position="243"/>
        <end position="652"/>
    </location>
</feature>
<gene>
    <name evidence="9" type="primary">fecA_2</name>
    <name evidence="9" type="ORF">GALL_285090</name>
</gene>
<keyword evidence="4" id="KW-0798">TonB box</keyword>
<evidence type="ECO:0000256" key="6">
    <source>
        <dbReference type="ARBA" id="ARBA00023237"/>
    </source>
</evidence>
<evidence type="ECO:0000313" key="9">
    <source>
        <dbReference type="EMBL" id="OIQ89582.1"/>
    </source>
</evidence>
<sequence>MATNDRSCRTRRPTPSRCATLWACGAALAAPAGAAPLPPGASAPQQLQIVTVQGVAYGAQAVRLPSTVEVLGRARLTQGRQQVNLSETLNQVPGVVVNNRQDYAQDMQLSIRGFGADSPFGVQDVQMSLDGVPLTMPDGQGQSQLIDLPMIGAMKVIKGPFAALYGNAAGGVIQAYTEDAPDPPAASLSSWMGPWGSRQTTLIGGGRSGRVEAIAGLSDFRTDGWRIHSGASRKQFNTVLKWTDGDGNRYSVVFNALDQRGLDPSGQTLAEYRADPRGVAPSSLAYGSRKTARARQSGLRWEHSFDAADALQLSAYAGTRSITQYLAFSGSFANSAGGVVALDDAFGGITATYSHKGLLAARPYTLAAGLDYGRENEFRKGYVNDFGAEGALRNDQYNVVDNTAEFVQADWQFTPTLSFSGGLRHDSVAFEATPGADAPAASGTGGAARYAANDPVLGVLWKLDRANRLYGDWGRGFVTPTFYQLAYRPNNQPGLNFALLPMHLNNTELGWRGKFRGVRAQAALYSISADNQIVVDTNTGGRTTYMNAGSTRRYGAELSLDVQLPAHLQASIGLTEMHIRFVGGPYAGATLPGAPQQQAYAALTWRPPLAAPALRGFYTRLSLLSRSRIYVDSQNLATPATGWVALNWAAGVEQRDGPWKLSEFVRVDNLGDRTYVGAVVINSSTSQFYESAPGRALSAGLSLTREF</sequence>
<dbReference type="InterPro" id="IPR039426">
    <property type="entry name" value="TonB-dep_rcpt-like"/>
</dbReference>
<evidence type="ECO:0000259" key="8">
    <source>
        <dbReference type="Pfam" id="PF07715"/>
    </source>
</evidence>
<evidence type="ECO:0000256" key="1">
    <source>
        <dbReference type="ARBA" id="ARBA00004571"/>
    </source>
</evidence>
<keyword evidence="5" id="KW-0472">Membrane</keyword>
<dbReference type="Pfam" id="PF07715">
    <property type="entry name" value="Plug"/>
    <property type="match status" value="1"/>
</dbReference>
<dbReference type="GO" id="GO:0009279">
    <property type="term" value="C:cell outer membrane"/>
    <property type="evidence" value="ECO:0007669"/>
    <property type="project" value="UniProtKB-SubCell"/>
</dbReference>
<dbReference type="InterPro" id="IPR037066">
    <property type="entry name" value="Plug_dom_sf"/>
</dbReference>
<keyword evidence="2" id="KW-0813">Transport</keyword>
<dbReference type="PROSITE" id="PS52016">
    <property type="entry name" value="TONB_DEPENDENT_REC_3"/>
    <property type="match status" value="1"/>
</dbReference>
<evidence type="ECO:0000259" key="7">
    <source>
        <dbReference type="Pfam" id="PF00593"/>
    </source>
</evidence>
<dbReference type="GO" id="GO:0015344">
    <property type="term" value="F:siderophore uptake transmembrane transporter activity"/>
    <property type="evidence" value="ECO:0007669"/>
    <property type="project" value="TreeGrafter"/>
</dbReference>
<feature type="domain" description="TonB-dependent receptor plug" evidence="8">
    <location>
        <begin position="63"/>
        <end position="172"/>
    </location>
</feature>
<evidence type="ECO:0000256" key="3">
    <source>
        <dbReference type="ARBA" id="ARBA00022692"/>
    </source>
</evidence>
<dbReference type="InterPro" id="IPR036942">
    <property type="entry name" value="Beta-barrel_TonB_sf"/>
</dbReference>
<dbReference type="Pfam" id="PF00593">
    <property type="entry name" value="TonB_dep_Rec_b-barrel"/>
    <property type="match status" value="1"/>
</dbReference>
<organism evidence="9">
    <name type="scientific">mine drainage metagenome</name>
    <dbReference type="NCBI Taxonomy" id="410659"/>
    <lineage>
        <taxon>unclassified sequences</taxon>
        <taxon>metagenomes</taxon>
        <taxon>ecological metagenomes</taxon>
    </lineage>
</organism>
<keyword evidence="3" id="KW-0812">Transmembrane</keyword>
<comment type="caution">
    <text evidence="9">The sequence shown here is derived from an EMBL/GenBank/DDBJ whole genome shotgun (WGS) entry which is preliminary data.</text>
</comment>
<reference evidence="9" key="1">
    <citation type="submission" date="2016-10" db="EMBL/GenBank/DDBJ databases">
        <title>Sequence of Gallionella enrichment culture.</title>
        <authorList>
            <person name="Poehlein A."/>
            <person name="Muehling M."/>
            <person name="Daniel R."/>
        </authorList>
    </citation>
    <scope>NUCLEOTIDE SEQUENCE</scope>
</reference>
<dbReference type="PANTHER" id="PTHR30069:SF28">
    <property type="entry name" value="TONB-DEPENDENT RECEPTOR YNCD-RELATED"/>
    <property type="match status" value="1"/>
</dbReference>
<proteinExistence type="predicted"/>
<dbReference type="InterPro" id="IPR012910">
    <property type="entry name" value="Plug_dom"/>
</dbReference>
<dbReference type="SUPFAM" id="SSF56935">
    <property type="entry name" value="Porins"/>
    <property type="match status" value="1"/>
</dbReference>
<evidence type="ECO:0000256" key="4">
    <source>
        <dbReference type="ARBA" id="ARBA00023077"/>
    </source>
</evidence>